<evidence type="ECO:0000313" key="1">
    <source>
        <dbReference type="EMBL" id="OBI31619.1"/>
    </source>
</evidence>
<dbReference type="EMBL" id="LZKG01000056">
    <property type="protein sequence ID" value="OBI31619.1"/>
    <property type="molecule type" value="Genomic_DNA"/>
</dbReference>
<accession>A0A1A2NIL7</accession>
<evidence type="ECO:0000313" key="2">
    <source>
        <dbReference type="Proteomes" id="UP000093943"/>
    </source>
</evidence>
<dbReference type="Proteomes" id="UP000093943">
    <property type="component" value="Unassembled WGS sequence"/>
</dbReference>
<reference evidence="2" key="1">
    <citation type="submission" date="2016-06" db="EMBL/GenBank/DDBJ databases">
        <authorList>
            <person name="Sutton G."/>
            <person name="Brinkac L."/>
            <person name="Sanka R."/>
            <person name="Adams M."/>
            <person name="Lau E."/>
            <person name="Sam S."/>
            <person name="Sreng N."/>
            <person name="Him V."/>
            <person name="Kerleguer A."/>
            <person name="Cheng S."/>
        </authorList>
    </citation>
    <scope>NUCLEOTIDE SEQUENCE [LARGE SCALE GENOMIC DNA]</scope>
    <source>
        <strain evidence="2">E1876</strain>
    </source>
</reference>
<organism evidence="1 2">
    <name type="scientific">Mycolicibacter sinensis (strain JDM601)</name>
    <name type="common">Mycobacterium sinense</name>
    <dbReference type="NCBI Taxonomy" id="875328"/>
    <lineage>
        <taxon>Bacteria</taxon>
        <taxon>Bacillati</taxon>
        <taxon>Actinomycetota</taxon>
        <taxon>Actinomycetes</taxon>
        <taxon>Mycobacteriales</taxon>
        <taxon>Mycobacteriaceae</taxon>
        <taxon>Mycolicibacter</taxon>
    </lineage>
</organism>
<name>A0A1A2NIL7_MYCSD</name>
<protein>
    <submittedName>
        <fullName evidence="1">Uncharacterized protein</fullName>
    </submittedName>
</protein>
<dbReference type="OrthoDB" id="2020977at2"/>
<sequence length="105" mass="11547">MPSSGEVTGPETSHWKLRHICEVCGKTEILTPAAAYEAGWDHPPRMGQFGVISPRTCGSCPMSETVWAALMLHGRSQENLTRKQLDVVARILAEPMSIEVDEGDR</sequence>
<dbReference type="AlphaFoldDB" id="A0A1A2NIL7"/>
<gene>
    <name evidence="1" type="ORF">A5710_17695</name>
</gene>
<comment type="caution">
    <text evidence="1">The sequence shown here is derived from an EMBL/GenBank/DDBJ whole genome shotgun (WGS) entry which is preliminary data.</text>
</comment>
<proteinExistence type="predicted"/>